<protein>
    <submittedName>
        <fullName evidence="1">6667_t:CDS:1</fullName>
    </submittedName>
</protein>
<accession>A0ACA9K5M5</accession>
<comment type="caution">
    <text evidence="1">The sequence shown here is derived from an EMBL/GenBank/DDBJ whole genome shotgun (WGS) entry which is preliminary data.</text>
</comment>
<dbReference type="Proteomes" id="UP000789702">
    <property type="component" value="Unassembled WGS sequence"/>
</dbReference>
<evidence type="ECO:0000313" key="2">
    <source>
        <dbReference type="Proteomes" id="UP000789702"/>
    </source>
</evidence>
<sequence>MKKRNNFSVNIHKLNSEQRRQVFLVLIDADPSLPNELNSEQRCRLYAVLVAIDSTLTEPLLDASSAIRGIVNGQGRAFSSSQFLPLSRQPKGKAKEVFEEFNEANPIFLVSEADFILRNWLTSYCNSMVGQEKKKKIANARAKGHALLLPKKNIQPPVRRRNTSNVDIEKSIFDQDDTNEMIDHAQDSDALINTSNEDSDSESASQDNRDEIEYNSDTLTPAIKPTRRIRFPMQDVTNNDSSDSNNTQDSDNSASAINAISLLKDFKSSCSNKNQNINKDTLTSTKSSLKIIFSLLPKNPSLKRNLRSSAQKHIDIEHTTNTIESNTQDSSTSNNTGKKRKGELKIKETKAGISKRTKTKTNKK</sequence>
<name>A0ACA9K5M5_9GLOM</name>
<gene>
    <name evidence="1" type="ORF">DHETER_LOCUS954</name>
</gene>
<keyword evidence="2" id="KW-1185">Reference proteome</keyword>
<evidence type="ECO:0000313" key="1">
    <source>
        <dbReference type="EMBL" id="CAG8453508.1"/>
    </source>
</evidence>
<organism evidence="1 2">
    <name type="scientific">Dentiscutata heterogama</name>
    <dbReference type="NCBI Taxonomy" id="1316150"/>
    <lineage>
        <taxon>Eukaryota</taxon>
        <taxon>Fungi</taxon>
        <taxon>Fungi incertae sedis</taxon>
        <taxon>Mucoromycota</taxon>
        <taxon>Glomeromycotina</taxon>
        <taxon>Glomeromycetes</taxon>
        <taxon>Diversisporales</taxon>
        <taxon>Gigasporaceae</taxon>
        <taxon>Dentiscutata</taxon>
    </lineage>
</organism>
<proteinExistence type="predicted"/>
<reference evidence="1" key="1">
    <citation type="submission" date="2021-06" db="EMBL/GenBank/DDBJ databases">
        <authorList>
            <person name="Kallberg Y."/>
            <person name="Tangrot J."/>
            <person name="Rosling A."/>
        </authorList>
    </citation>
    <scope>NUCLEOTIDE SEQUENCE</scope>
    <source>
        <strain evidence="1">IL203A</strain>
    </source>
</reference>
<dbReference type="EMBL" id="CAJVPU010000529">
    <property type="protein sequence ID" value="CAG8453508.1"/>
    <property type="molecule type" value="Genomic_DNA"/>
</dbReference>